<evidence type="ECO:0000259" key="1">
    <source>
        <dbReference type="PROSITE" id="PS50943"/>
    </source>
</evidence>
<dbReference type="CDD" id="cd00093">
    <property type="entry name" value="HTH_XRE"/>
    <property type="match status" value="1"/>
</dbReference>
<dbReference type="GO" id="GO:0003677">
    <property type="term" value="F:DNA binding"/>
    <property type="evidence" value="ECO:0007669"/>
    <property type="project" value="InterPro"/>
</dbReference>
<evidence type="ECO:0000313" key="2">
    <source>
        <dbReference type="EMBL" id="SEG05837.1"/>
    </source>
</evidence>
<gene>
    <name evidence="2" type="ORF">SAMN05421877_104243</name>
</gene>
<evidence type="ECO:0000313" key="3">
    <source>
        <dbReference type="Proteomes" id="UP000236731"/>
    </source>
</evidence>
<dbReference type="EMBL" id="FNUT01000004">
    <property type="protein sequence ID" value="SEG05837.1"/>
    <property type="molecule type" value="Genomic_DNA"/>
</dbReference>
<feature type="domain" description="HTH cro/C1-type" evidence="1">
    <location>
        <begin position="18"/>
        <end position="71"/>
    </location>
</feature>
<accession>A0A1H5X3B1</accession>
<sequence>MILLISPAKAQAKIAESIRKRRLAMELTQEGLSERSGVPLPTLRKFEQKGNISLTALVKLLMIVGGLEDVLTALTPEKRQFNTIEEVLKASTVRERQRGKKK</sequence>
<dbReference type="InterPro" id="IPR001387">
    <property type="entry name" value="Cro/C1-type_HTH"/>
</dbReference>
<reference evidence="3" key="1">
    <citation type="submission" date="2016-10" db="EMBL/GenBank/DDBJ databases">
        <authorList>
            <person name="Varghese N."/>
            <person name="Submissions S."/>
        </authorList>
    </citation>
    <scope>NUCLEOTIDE SEQUENCE [LARGE SCALE GENOMIC DNA]</scope>
    <source>
        <strain evidence="3">DSM 22361</strain>
    </source>
</reference>
<name>A0A1H5X3B1_9SPHI</name>
<dbReference type="InterPro" id="IPR010982">
    <property type="entry name" value="Lambda_DNA-bd_dom_sf"/>
</dbReference>
<dbReference type="Gene3D" id="1.10.260.40">
    <property type="entry name" value="lambda repressor-like DNA-binding domains"/>
    <property type="match status" value="1"/>
</dbReference>
<dbReference type="PROSITE" id="PS50943">
    <property type="entry name" value="HTH_CROC1"/>
    <property type="match status" value="1"/>
</dbReference>
<dbReference type="AlphaFoldDB" id="A0A1H5X3B1"/>
<proteinExistence type="predicted"/>
<protein>
    <submittedName>
        <fullName evidence="2">Helix-turn-helix</fullName>
    </submittedName>
</protein>
<dbReference type="SUPFAM" id="SSF47413">
    <property type="entry name" value="lambda repressor-like DNA-binding domains"/>
    <property type="match status" value="1"/>
</dbReference>
<organism evidence="2 3">
    <name type="scientific">Sphingobacterium lactis</name>
    <dbReference type="NCBI Taxonomy" id="797291"/>
    <lineage>
        <taxon>Bacteria</taxon>
        <taxon>Pseudomonadati</taxon>
        <taxon>Bacteroidota</taxon>
        <taxon>Sphingobacteriia</taxon>
        <taxon>Sphingobacteriales</taxon>
        <taxon>Sphingobacteriaceae</taxon>
        <taxon>Sphingobacterium</taxon>
    </lineage>
</organism>
<dbReference type="RefSeq" id="WP_200818768.1">
    <property type="nucleotide sequence ID" value="NZ_CP049246.1"/>
</dbReference>
<dbReference type="Pfam" id="PF01381">
    <property type="entry name" value="HTH_3"/>
    <property type="match status" value="1"/>
</dbReference>
<dbReference type="Proteomes" id="UP000236731">
    <property type="component" value="Unassembled WGS sequence"/>
</dbReference>
<keyword evidence="3" id="KW-1185">Reference proteome</keyword>